<name>A0A397HHC8_9GLOM</name>
<comment type="caution">
    <text evidence="1">The sequence shown here is derived from an EMBL/GenBank/DDBJ whole genome shotgun (WGS) entry which is preliminary data.</text>
</comment>
<accession>A0A397HHC8</accession>
<dbReference type="EMBL" id="PQFF01000320">
    <property type="protein sequence ID" value="RHZ60976.1"/>
    <property type="molecule type" value="Genomic_DNA"/>
</dbReference>
<evidence type="ECO:0000313" key="1">
    <source>
        <dbReference type="EMBL" id="RHZ60976.1"/>
    </source>
</evidence>
<dbReference type="Proteomes" id="UP000266861">
    <property type="component" value="Unassembled WGS sequence"/>
</dbReference>
<dbReference type="AlphaFoldDB" id="A0A397HHC8"/>
<keyword evidence="2" id="KW-1185">Reference proteome</keyword>
<gene>
    <name evidence="1" type="ORF">Glove_350g70</name>
</gene>
<organism evidence="1 2">
    <name type="scientific">Diversispora epigaea</name>
    <dbReference type="NCBI Taxonomy" id="1348612"/>
    <lineage>
        <taxon>Eukaryota</taxon>
        <taxon>Fungi</taxon>
        <taxon>Fungi incertae sedis</taxon>
        <taxon>Mucoromycota</taxon>
        <taxon>Glomeromycotina</taxon>
        <taxon>Glomeromycetes</taxon>
        <taxon>Diversisporales</taxon>
        <taxon>Diversisporaceae</taxon>
        <taxon>Diversispora</taxon>
    </lineage>
</organism>
<reference evidence="1 2" key="1">
    <citation type="submission" date="2018-08" db="EMBL/GenBank/DDBJ databases">
        <title>Genome and evolution of the arbuscular mycorrhizal fungus Diversispora epigaea (formerly Glomus versiforme) and its bacterial endosymbionts.</title>
        <authorList>
            <person name="Sun X."/>
            <person name="Fei Z."/>
            <person name="Harrison M."/>
        </authorList>
    </citation>
    <scope>NUCLEOTIDE SEQUENCE [LARGE SCALE GENOMIC DNA]</scope>
    <source>
        <strain evidence="1 2">IT104</strain>
    </source>
</reference>
<proteinExistence type="predicted"/>
<dbReference type="OrthoDB" id="2406712at2759"/>
<sequence length="133" mass="15636">MICKSKKLKFEIAQTSTLPTNFDDWTNENFLTLKTTLKQCLPHIRHFHLSSIEVVDKIKPFKKIIDKQLWKVINRHLLIPDQPVKSTIFSPRSVLVTDRAEESREFFSTIISDEHAAEISTWSDRKDNCIYFN</sequence>
<protein>
    <submittedName>
        <fullName evidence="1">Uncharacterized protein</fullName>
    </submittedName>
</protein>
<evidence type="ECO:0000313" key="2">
    <source>
        <dbReference type="Proteomes" id="UP000266861"/>
    </source>
</evidence>